<organism evidence="2 3">
    <name type="scientific">Drosophila simulans</name>
    <name type="common">Fruit fly</name>
    <dbReference type="NCBI Taxonomy" id="7240"/>
    <lineage>
        <taxon>Eukaryota</taxon>
        <taxon>Metazoa</taxon>
        <taxon>Ecdysozoa</taxon>
        <taxon>Arthropoda</taxon>
        <taxon>Hexapoda</taxon>
        <taxon>Insecta</taxon>
        <taxon>Pterygota</taxon>
        <taxon>Neoptera</taxon>
        <taxon>Endopterygota</taxon>
        <taxon>Diptera</taxon>
        <taxon>Brachycera</taxon>
        <taxon>Muscomorpha</taxon>
        <taxon>Ephydroidea</taxon>
        <taxon>Drosophilidae</taxon>
        <taxon>Drosophila</taxon>
        <taxon>Sophophora</taxon>
    </lineage>
</organism>
<evidence type="ECO:0000313" key="2">
    <source>
        <dbReference type="EMBL" id="EDX15862.1"/>
    </source>
</evidence>
<evidence type="ECO:0000259" key="1">
    <source>
        <dbReference type="Pfam" id="PF08385"/>
    </source>
</evidence>
<dbReference type="OrthoDB" id="447173at2759"/>
<gene>
    <name evidence="2" type="primary">Dsim\GD15077</name>
    <name evidence="2" type="ORF">Dsim_GD15077</name>
</gene>
<dbReference type="GO" id="GO:0051959">
    <property type="term" value="F:dynein light intermediate chain binding"/>
    <property type="evidence" value="ECO:0007669"/>
    <property type="project" value="InterPro"/>
</dbReference>
<reference evidence="2 3" key="1">
    <citation type="journal article" date="2007" name="Nature">
        <title>Evolution of genes and genomes on the Drosophila phylogeny.</title>
        <authorList>
            <consortium name="Drosophila 12 Genomes Consortium"/>
            <person name="Clark A.G."/>
            <person name="Eisen M.B."/>
            <person name="Smith D.R."/>
            <person name="Bergman C.M."/>
            <person name="Oliver B."/>
            <person name="Markow T.A."/>
            <person name="Kaufman T.C."/>
            <person name="Kellis M."/>
            <person name="Gelbart W."/>
            <person name="Iyer V.N."/>
            <person name="Pollard D.A."/>
            <person name="Sackton T.B."/>
            <person name="Larracuente A.M."/>
            <person name="Singh N.D."/>
            <person name="Abad J.P."/>
            <person name="Abt D.N."/>
            <person name="Adryan B."/>
            <person name="Aguade M."/>
            <person name="Akashi H."/>
            <person name="Anderson W.W."/>
            <person name="Aquadro C.F."/>
            <person name="Ardell D.H."/>
            <person name="Arguello R."/>
            <person name="Artieri C.G."/>
            <person name="Barbash D.A."/>
            <person name="Barker D."/>
            <person name="Barsanti P."/>
            <person name="Batterham P."/>
            <person name="Batzoglou S."/>
            <person name="Begun D."/>
            <person name="Bhutkar A."/>
            <person name="Blanco E."/>
            <person name="Bosak S.A."/>
            <person name="Bradley R.K."/>
            <person name="Brand A.D."/>
            <person name="Brent M.R."/>
            <person name="Brooks A.N."/>
            <person name="Brown R.H."/>
            <person name="Butlin R.K."/>
            <person name="Caggese C."/>
            <person name="Calvi B.R."/>
            <person name="Bernardo de Carvalho A."/>
            <person name="Caspi A."/>
            <person name="Castrezana S."/>
            <person name="Celniker S.E."/>
            <person name="Chang J.L."/>
            <person name="Chapple C."/>
            <person name="Chatterji S."/>
            <person name="Chinwalla A."/>
            <person name="Civetta A."/>
            <person name="Clifton S.W."/>
            <person name="Comeron J.M."/>
            <person name="Costello J.C."/>
            <person name="Coyne J.A."/>
            <person name="Daub J."/>
            <person name="David R.G."/>
            <person name="Delcher A.L."/>
            <person name="Delehaunty K."/>
            <person name="Do C.B."/>
            <person name="Ebling H."/>
            <person name="Edwards K."/>
            <person name="Eickbush T."/>
            <person name="Evans J.D."/>
            <person name="Filipski A."/>
            <person name="Findeiss S."/>
            <person name="Freyhult E."/>
            <person name="Fulton L."/>
            <person name="Fulton R."/>
            <person name="Garcia A.C."/>
            <person name="Gardiner A."/>
            <person name="Garfield D.A."/>
            <person name="Garvin B.E."/>
            <person name="Gibson G."/>
            <person name="Gilbert D."/>
            <person name="Gnerre S."/>
            <person name="Godfrey J."/>
            <person name="Good R."/>
            <person name="Gotea V."/>
            <person name="Gravely B."/>
            <person name="Greenberg A.J."/>
            <person name="Griffiths-Jones S."/>
            <person name="Gross S."/>
            <person name="Guigo R."/>
            <person name="Gustafson E.A."/>
            <person name="Haerty W."/>
            <person name="Hahn M.W."/>
            <person name="Halligan D.L."/>
            <person name="Halpern A.L."/>
            <person name="Halter G.M."/>
            <person name="Han M.V."/>
            <person name="Heger A."/>
            <person name="Hillier L."/>
            <person name="Hinrichs A.S."/>
            <person name="Holmes I."/>
            <person name="Hoskins R.A."/>
            <person name="Hubisz M.J."/>
            <person name="Hultmark D."/>
            <person name="Huntley M.A."/>
            <person name="Jaffe D.B."/>
            <person name="Jagadeeshan S."/>
            <person name="Jeck W.R."/>
            <person name="Johnson J."/>
            <person name="Jones C.D."/>
            <person name="Jordan W.C."/>
            <person name="Karpen G.H."/>
            <person name="Kataoka E."/>
            <person name="Keightley P.D."/>
            <person name="Kheradpour P."/>
            <person name="Kirkness E.F."/>
            <person name="Koerich L.B."/>
            <person name="Kristiansen K."/>
            <person name="Kudrna D."/>
            <person name="Kulathinal R.J."/>
            <person name="Kumar S."/>
            <person name="Kwok R."/>
            <person name="Lander E."/>
            <person name="Langley C.H."/>
            <person name="Lapoint R."/>
            <person name="Lazzaro B.P."/>
            <person name="Lee S.J."/>
            <person name="Levesque L."/>
            <person name="Li R."/>
            <person name="Lin C.F."/>
            <person name="Lin M.F."/>
            <person name="Lindblad-Toh K."/>
            <person name="Llopart A."/>
            <person name="Long M."/>
            <person name="Low L."/>
            <person name="Lozovsky E."/>
            <person name="Lu J."/>
            <person name="Luo M."/>
            <person name="Machado C.A."/>
            <person name="Makalowski W."/>
            <person name="Marzo M."/>
            <person name="Matsuda M."/>
            <person name="Matzkin L."/>
            <person name="McAllister B."/>
            <person name="McBride C.S."/>
            <person name="McKernan B."/>
            <person name="McKernan K."/>
            <person name="Mendez-Lago M."/>
            <person name="Minx P."/>
            <person name="Mollenhauer M.U."/>
            <person name="Montooth K."/>
            <person name="Mount S.M."/>
            <person name="Mu X."/>
            <person name="Myers E."/>
            <person name="Negre B."/>
            <person name="Newfeld S."/>
            <person name="Nielsen R."/>
            <person name="Noor M.A."/>
            <person name="O'Grady P."/>
            <person name="Pachter L."/>
            <person name="Papaceit M."/>
            <person name="Parisi M.J."/>
            <person name="Parisi M."/>
            <person name="Parts L."/>
            <person name="Pedersen J.S."/>
            <person name="Pesole G."/>
            <person name="Phillippy A.M."/>
            <person name="Ponting C.P."/>
            <person name="Pop M."/>
            <person name="Porcelli D."/>
            <person name="Powell J.R."/>
            <person name="Prohaska S."/>
            <person name="Pruitt K."/>
            <person name="Puig M."/>
            <person name="Quesneville H."/>
            <person name="Ram K.R."/>
            <person name="Rand D."/>
            <person name="Rasmussen M.D."/>
            <person name="Reed L.K."/>
            <person name="Reenan R."/>
            <person name="Reily A."/>
            <person name="Remington K.A."/>
            <person name="Rieger T.T."/>
            <person name="Ritchie M.G."/>
            <person name="Robin C."/>
            <person name="Rogers Y.H."/>
            <person name="Rohde C."/>
            <person name="Rozas J."/>
            <person name="Rubenfield M.J."/>
            <person name="Ruiz A."/>
            <person name="Russo S."/>
            <person name="Salzberg S.L."/>
            <person name="Sanchez-Gracia A."/>
            <person name="Saranga D.J."/>
            <person name="Sato H."/>
            <person name="Schaeffer S.W."/>
            <person name="Schatz M.C."/>
            <person name="Schlenke T."/>
            <person name="Schwartz R."/>
            <person name="Segarra C."/>
            <person name="Singh R.S."/>
            <person name="Sirot L."/>
            <person name="Sirota M."/>
            <person name="Sisneros N.B."/>
            <person name="Smith C.D."/>
            <person name="Smith T.F."/>
            <person name="Spieth J."/>
            <person name="Stage D.E."/>
            <person name="Stark A."/>
            <person name="Stephan W."/>
            <person name="Strausberg R.L."/>
            <person name="Strempel S."/>
            <person name="Sturgill D."/>
            <person name="Sutton G."/>
            <person name="Sutton G.G."/>
            <person name="Tao W."/>
            <person name="Teichmann S."/>
            <person name="Tobari Y.N."/>
            <person name="Tomimura Y."/>
            <person name="Tsolas J.M."/>
            <person name="Valente V.L."/>
            <person name="Venter E."/>
            <person name="Venter J.C."/>
            <person name="Vicario S."/>
            <person name="Vieira F.G."/>
            <person name="Vilella A.J."/>
            <person name="Villasante A."/>
            <person name="Walenz B."/>
            <person name="Wang J."/>
            <person name="Wasserman M."/>
            <person name="Watts T."/>
            <person name="Wilson D."/>
            <person name="Wilson R.K."/>
            <person name="Wing R.A."/>
            <person name="Wolfner M.F."/>
            <person name="Wong A."/>
            <person name="Wong G.K."/>
            <person name="Wu C.I."/>
            <person name="Wu G."/>
            <person name="Yamamoto D."/>
            <person name="Yang H.P."/>
            <person name="Yang S.P."/>
            <person name="Yorke J.A."/>
            <person name="Yoshida K."/>
            <person name="Zdobnov E."/>
            <person name="Zhang P."/>
            <person name="Zhang Y."/>
            <person name="Zimin A.V."/>
            <person name="Baldwin J."/>
            <person name="Abdouelleil A."/>
            <person name="Abdulkadir J."/>
            <person name="Abebe A."/>
            <person name="Abera B."/>
            <person name="Abreu J."/>
            <person name="Acer S.C."/>
            <person name="Aftuck L."/>
            <person name="Alexander A."/>
            <person name="An P."/>
            <person name="Anderson E."/>
            <person name="Anderson S."/>
            <person name="Arachi H."/>
            <person name="Azer M."/>
            <person name="Bachantsang P."/>
            <person name="Barry A."/>
            <person name="Bayul T."/>
            <person name="Berlin A."/>
            <person name="Bessette D."/>
            <person name="Bloom T."/>
            <person name="Blye J."/>
            <person name="Boguslavskiy L."/>
            <person name="Bonnet C."/>
            <person name="Boukhgalter B."/>
            <person name="Bourzgui I."/>
            <person name="Brown A."/>
            <person name="Cahill P."/>
            <person name="Channer S."/>
            <person name="Cheshatsang Y."/>
            <person name="Chuda L."/>
            <person name="Citroen M."/>
            <person name="Collymore A."/>
            <person name="Cooke P."/>
            <person name="Costello M."/>
            <person name="D'Aco K."/>
            <person name="Daza R."/>
            <person name="De Haan G."/>
            <person name="DeGray S."/>
            <person name="DeMaso C."/>
            <person name="Dhargay N."/>
            <person name="Dooley K."/>
            <person name="Dooley E."/>
            <person name="Doricent M."/>
            <person name="Dorje P."/>
            <person name="Dorjee K."/>
            <person name="Dupes A."/>
            <person name="Elong R."/>
            <person name="Falk J."/>
            <person name="Farina A."/>
            <person name="Faro S."/>
            <person name="Ferguson D."/>
            <person name="Fisher S."/>
            <person name="Foley C.D."/>
            <person name="Franke A."/>
            <person name="Friedrich D."/>
            <person name="Gadbois L."/>
            <person name="Gearin G."/>
            <person name="Gearin C.R."/>
            <person name="Giannoukos G."/>
            <person name="Goode T."/>
            <person name="Graham J."/>
            <person name="Grandbois E."/>
            <person name="Grewal S."/>
            <person name="Gyaltsen K."/>
            <person name="Hafez N."/>
            <person name="Hagos B."/>
            <person name="Hall J."/>
            <person name="Henson C."/>
            <person name="Hollinger A."/>
            <person name="Honan T."/>
            <person name="Huard M.D."/>
            <person name="Hughes L."/>
            <person name="Hurhula B."/>
            <person name="Husby M.E."/>
            <person name="Kamat A."/>
            <person name="Kanga B."/>
            <person name="Kashin S."/>
            <person name="Khazanovich D."/>
            <person name="Kisner P."/>
            <person name="Lance K."/>
            <person name="Lara M."/>
            <person name="Lee W."/>
            <person name="Lennon N."/>
            <person name="Letendre F."/>
            <person name="LeVine R."/>
            <person name="Lipovsky A."/>
            <person name="Liu X."/>
            <person name="Liu J."/>
            <person name="Liu S."/>
            <person name="Lokyitsang T."/>
            <person name="Lokyitsang Y."/>
            <person name="Lubonja R."/>
            <person name="Lui A."/>
            <person name="MacDonald P."/>
            <person name="Magnisalis V."/>
            <person name="Maru K."/>
            <person name="Matthews C."/>
            <person name="McCusker W."/>
            <person name="McDonough S."/>
            <person name="Mehta T."/>
            <person name="Meldrim J."/>
            <person name="Meneus L."/>
            <person name="Mihai O."/>
            <person name="Mihalev A."/>
            <person name="Mihova T."/>
            <person name="Mittelman R."/>
            <person name="Mlenga V."/>
            <person name="Montmayeur A."/>
            <person name="Mulrain L."/>
            <person name="Navidi A."/>
            <person name="Naylor J."/>
            <person name="Negash T."/>
            <person name="Nguyen T."/>
            <person name="Nguyen N."/>
            <person name="Nicol R."/>
            <person name="Norbu C."/>
            <person name="Norbu N."/>
            <person name="Novod N."/>
            <person name="O'Neill B."/>
            <person name="Osman S."/>
            <person name="Markiewicz E."/>
            <person name="Oyono O.L."/>
            <person name="Patti C."/>
            <person name="Phunkhang P."/>
            <person name="Pierre F."/>
            <person name="Priest M."/>
            <person name="Raghuraman S."/>
            <person name="Rege F."/>
            <person name="Reyes R."/>
            <person name="Rise C."/>
            <person name="Rogov P."/>
            <person name="Ross K."/>
            <person name="Ryan E."/>
            <person name="Settipalli S."/>
            <person name="Shea T."/>
            <person name="Sherpa N."/>
            <person name="Shi L."/>
            <person name="Shih D."/>
            <person name="Sparrow T."/>
            <person name="Spaulding J."/>
            <person name="Stalker J."/>
            <person name="Stange-Thomann N."/>
            <person name="Stavropoulos S."/>
            <person name="Stone C."/>
            <person name="Strader C."/>
            <person name="Tesfaye S."/>
            <person name="Thomson T."/>
            <person name="Thoulutsang Y."/>
            <person name="Thoulutsang D."/>
            <person name="Topham K."/>
            <person name="Topping I."/>
            <person name="Tsamla T."/>
            <person name="Vassiliev H."/>
            <person name="Vo A."/>
            <person name="Wangchuk T."/>
            <person name="Wangdi T."/>
            <person name="Weiand M."/>
            <person name="Wilkinson J."/>
            <person name="Wilson A."/>
            <person name="Yadav S."/>
            <person name="Young G."/>
            <person name="Yu Q."/>
            <person name="Zembek L."/>
            <person name="Zhong D."/>
            <person name="Zimmer A."/>
            <person name="Zwirko Z."/>
            <person name="Jaffe D.B."/>
            <person name="Alvarez P."/>
            <person name="Brockman W."/>
            <person name="Butler J."/>
            <person name="Chin C."/>
            <person name="Gnerre S."/>
            <person name="Grabherr M."/>
            <person name="Kleber M."/>
            <person name="Mauceli E."/>
            <person name="MacCallum I."/>
        </authorList>
    </citation>
    <scope>NUCLEOTIDE SEQUENCE [LARGE SCALE GENOMIC DNA]</scope>
    <source>
        <strain evidence="3">white501</strain>
    </source>
</reference>
<dbReference type="PANTHER" id="PTHR46532">
    <property type="entry name" value="MALE FERTILITY FACTOR KL5"/>
    <property type="match status" value="1"/>
</dbReference>
<dbReference type="Pfam" id="PF08385">
    <property type="entry name" value="DHC_N1"/>
    <property type="match status" value="1"/>
</dbReference>
<dbReference type="STRING" id="7240.B4NTH2"/>
<dbReference type="Proteomes" id="UP000000304">
    <property type="component" value="Unassembled WGS sequence"/>
</dbReference>
<sequence>MQLLEQKLATVLLQAFEQCHSWMHLLRLTLMFGSLLQREAVRPELARVLPHILFIYDTEMEQLEDSVGEVLLGYEIRGLAALPLANNFPPIANAMMWLEQHISRCDEFGAKELSQLVEQLLKEKSELQTLPIQWNSLLSRRNILTTKLSNLQMKIWTSWHECVDKLIVQGLDESVLSRSQDLSQLHLNFSPVLFTLLKETKYLLALQATGSLSGDLFQLPEPLLTLYGHRDAYWERRIRLIKIGEFYNGIRSGECAAAELQLIRNDLATIDEHVEVACQQLTWRNYDDQLVAGIFEQSRDLFARLQQSHGNLDAILASMRRWSREPLHQRSLYGRNLLDLRHQQDRVRLRLLQCDETKMLLNRLLIANFCLFFNYESQEFQLYSRDRGQG</sequence>
<keyword evidence="3" id="KW-1185">Reference proteome</keyword>
<protein>
    <submittedName>
        <fullName evidence="2">GD15077</fullName>
    </submittedName>
</protein>
<feature type="domain" description="Dynein heavy chain tail" evidence="1">
    <location>
        <begin position="3"/>
        <end position="286"/>
    </location>
</feature>
<dbReference type="GO" id="GO:0007018">
    <property type="term" value="P:microtubule-based movement"/>
    <property type="evidence" value="ECO:0007669"/>
    <property type="project" value="InterPro"/>
</dbReference>
<dbReference type="InterPro" id="IPR013594">
    <property type="entry name" value="Dynein_heavy_tail"/>
</dbReference>
<dbReference type="GO" id="GO:0045505">
    <property type="term" value="F:dynein intermediate chain binding"/>
    <property type="evidence" value="ECO:0007669"/>
    <property type="project" value="InterPro"/>
</dbReference>
<name>B4NTH2_DROSI</name>
<dbReference type="Bgee" id="FBgn0186797">
    <property type="expression patterns" value="Expressed in multicellular organism and 1 other cell type or tissue"/>
</dbReference>
<accession>B4NTH2</accession>
<dbReference type="HOGENOM" id="CLU_708383_0_0_1"/>
<dbReference type="InterPro" id="IPR026983">
    <property type="entry name" value="DHC"/>
</dbReference>
<evidence type="ECO:0000313" key="3">
    <source>
        <dbReference type="Proteomes" id="UP000000304"/>
    </source>
</evidence>
<dbReference type="EMBL" id="CH983092">
    <property type="protein sequence ID" value="EDX15862.1"/>
    <property type="molecule type" value="Genomic_DNA"/>
</dbReference>
<dbReference type="PANTHER" id="PTHR46532:SF11">
    <property type="entry name" value="DYNEIN AXONEMAL HEAVY CHAIN 12"/>
    <property type="match status" value="1"/>
</dbReference>
<dbReference type="GO" id="GO:0005858">
    <property type="term" value="C:axonemal dynein complex"/>
    <property type="evidence" value="ECO:0007669"/>
    <property type="project" value="TreeGrafter"/>
</dbReference>
<proteinExistence type="predicted"/>
<dbReference type="AlphaFoldDB" id="B4NTH2"/>